<dbReference type="EMBL" id="QBKI01000008">
    <property type="protein sequence ID" value="PTX15281.1"/>
    <property type="molecule type" value="Genomic_DNA"/>
</dbReference>
<evidence type="ECO:0000313" key="2">
    <source>
        <dbReference type="Proteomes" id="UP000244225"/>
    </source>
</evidence>
<reference evidence="1 2" key="1">
    <citation type="submission" date="2018-04" db="EMBL/GenBank/DDBJ databases">
        <title>Genomic Encyclopedia of Archaeal and Bacterial Type Strains, Phase II (KMG-II): from individual species to whole genera.</title>
        <authorList>
            <person name="Goeker M."/>
        </authorList>
    </citation>
    <scope>NUCLEOTIDE SEQUENCE [LARGE SCALE GENOMIC DNA]</scope>
    <source>
        <strain evidence="1 2">DSM 100162</strain>
    </source>
</reference>
<comment type="caution">
    <text evidence="1">The sequence shown here is derived from an EMBL/GenBank/DDBJ whole genome shotgun (WGS) entry which is preliminary data.</text>
</comment>
<dbReference type="GO" id="GO:0016042">
    <property type="term" value="P:lipid catabolic process"/>
    <property type="evidence" value="ECO:0007669"/>
    <property type="project" value="InterPro"/>
</dbReference>
<dbReference type="SUPFAM" id="SSF53474">
    <property type="entry name" value="alpha/beta-Hydrolases"/>
    <property type="match status" value="1"/>
</dbReference>
<dbReference type="GO" id="GO:0004806">
    <property type="term" value="F:triacylglycerol lipase activity"/>
    <property type="evidence" value="ECO:0007669"/>
    <property type="project" value="InterPro"/>
</dbReference>
<dbReference type="PIRSF" id="PIRSF029171">
    <property type="entry name" value="Esterase_LipA"/>
    <property type="match status" value="1"/>
</dbReference>
<accession>A0A2T5YF05</accession>
<name>A0A2T5YF05_9BACT</name>
<proteinExistence type="predicted"/>
<organism evidence="1 2">
    <name type="scientific">Pontibacter mucosus</name>
    <dbReference type="NCBI Taxonomy" id="1649266"/>
    <lineage>
        <taxon>Bacteria</taxon>
        <taxon>Pseudomonadati</taxon>
        <taxon>Bacteroidota</taxon>
        <taxon>Cytophagia</taxon>
        <taxon>Cytophagales</taxon>
        <taxon>Hymenobacteraceae</taxon>
        <taxon>Pontibacter</taxon>
    </lineage>
</organism>
<dbReference type="Gene3D" id="1.10.260.160">
    <property type="match status" value="1"/>
</dbReference>
<dbReference type="Proteomes" id="UP000244225">
    <property type="component" value="Unassembled WGS sequence"/>
</dbReference>
<dbReference type="PANTHER" id="PTHR34853:SF1">
    <property type="entry name" value="LIPASE 5"/>
    <property type="match status" value="1"/>
</dbReference>
<dbReference type="PANTHER" id="PTHR34853">
    <property type="match status" value="1"/>
</dbReference>
<sequence>MAQDTARQPEPKHLSSYFYFIALYFDKGHFLGKNAVELLQNRKASPVIKKLFIYTLLLGTLLGHTSCEEEASAAAPVAEEQPTPAPPVAEDLYVSSELLLSVPKEMLQQLVSKQGFGSYGHEIKYGVSVFRLIYTTTYQGQPIHASGLVCLPQNMSAPAPVISAQHGTIFTEKDAPSNFEGLSGFELFASAGYITLIPDYIGFGASKNIFHPYYDQKHSGLAVVDLIKAAKTLYEKEKVAADDKLFLVGYSEGGYVTLAAQKEIETNPEHGLQVTASAAGAGGYDLMEMLSGIKTGQSYPYPAYLAYVLQSYNLTNKWNRPLSEFFQEPYASRLPSLFDGSKSGSAINRELTTDPKKLFNPEFFADLQQDGAEQALKQALLANSFHDWVPQRPTRLYHGTADNIVPISNSRATYERFKAGGAKQLEFIPLEGKGHGSALAPMLQSLVPWLQGFK</sequence>
<dbReference type="Gene3D" id="3.40.50.1820">
    <property type="entry name" value="alpha/beta hydrolase"/>
    <property type="match status" value="1"/>
</dbReference>
<dbReference type="AlphaFoldDB" id="A0A2T5YF05"/>
<keyword evidence="2" id="KW-1185">Reference proteome</keyword>
<gene>
    <name evidence="1" type="ORF">C8N40_108173</name>
</gene>
<dbReference type="InterPro" id="IPR005152">
    <property type="entry name" value="Lipase_secreted"/>
</dbReference>
<dbReference type="InterPro" id="IPR029058">
    <property type="entry name" value="AB_hydrolase_fold"/>
</dbReference>
<evidence type="ECO:0000313" key="1">
    <source>
        <dbReference type="EMBL" id="PTX15281.1"/>
    </source>
</evidence>
<dbReference type="Pfam" id="PF03583">
    <property type="entry name" value="LIP"/>
    <property type="match status" value="1"/>
</dbReference>
<protein>
    <submittedName>
        <fullName evidence="1">Secretory lipase</fullName>
    </submittedName>
</protein>